<gene>
    <name evidence="3" type="ORF">FC51_GL001758</name>
</gene>
<dbReference type="Gene3D" id="1.10.40.30">
    <property type="entry name" value="Fumarase/aspartase (C-terminal domain)"/>
    <property type="match status" value="1"/>
</dbReference>
<dbReference type="RefSeq" id="WP_057910039.1">
    <property type="nucleotide sequence ID" value="NZ_AZGK01000004.1"/>
</dbReference>
<dbReference type="AlphaFoldDB" id="A0A0R1YWG6"/>
<feature type="domain" description="Adenylosuccinate lyase C-terminal" evidence="2">
    <location>
        <begin position="366"/>
        <end position="445"/>
    </location>
</feature>
<evidence type="ECO:0000313" key="3">
    <source>
        <dbReference type="EMBL" id="KRM46845.1"/>
    </source>
</evidence>
<dbReference type="GeneID" id="69802357"/>
<proteinExistence type="predicted"/>
<name>A0A0R1YWG6_9LACO</name>
<keyword evidence="1" id="KW-0456">Lyase</keyword>
<protein>
    <submittedName>
        <fullName evidence="3">3-carboxy-cis,cis-muconate cycloisomerase</fullName>
    </submittedName>
</protein>
<reference evidence="3 4" key="1">
    <citation type="journal article" date="2015" name="Genome Announc.">
        <title>Expanding the biotechnology potential of lactobacilli through comparative genomics of 213 strains and associated genera.</title>
        <authorList>
            <person name="Sun Z."/>
            <person name="Harris H.M."/>
            <person name="McCann A."/>
            <person name="Guo C."/>
            <person name="Argimon S."/>
            <person name="Zhang W."/>
            <person name="Yang X."/>
            <person name="Jeffery I.B."/>
            <person name="Cooney J.C."/>
            <person name="Kagawa T.F."/>
            <person name="Liu W."/>
            <person name="Song Y."/>
            <person name="Salvetti E."/>
            <person name="Wrobel A."/>
            <person name="Rasinkangas P."/>
            <person name="Parkhill J."/>
            <person name="Rea M.C."/>
            <person name="O'Sullivan O."/>
            <person name="Ritari J."/>
            <person name="Douillard F.P."/>
            <person name="Paul Ross R."/>
            <person name="Yang R."/>
            <person name="Briner A.E."/>
            <person name="Felis G.E."/>
            <person name="de Vos W.M."/>
            <person name="Barrangou R."/>
            <person name="Klaenhammer T.R."/>
            <person name="Caufield P.W."/>
            <person name="Cui Y."/>
            <person name="Zhang H."/>
            <person name="O'Toole P.W."/>
        </authorList>
    </citation>
    <scope>NUCLEOTIDE SEQUENCE [LARGE SCALE GENOMIC DNA]</scope>
    <source>
        <strain evidence="3 4">DSM 5707</strain>
    </source>
</reference>
<keyword evidence="3" id="KW-0413">Isomerase</keyword>
<dbReference type="EMBL" id="AZGK01000004">
    <property type="protein sequence ID" value="KRM46845.1"/>
    <property type="molecule type" value="Genomic_DNA"/>
</dbReference>
<dbReference type="PRINTS" id="PR00149">
    <property type="entry name" value="FUMRATELYASE"/>
</dbReference>
<dbReference type="PANTHER" id="PTHR43172">
    <property type="entry name" value="ADENYLOSUCCINATE LYASE"/>
    <property type="match status" value="1"/>
</dbReference>
<evidence type="ECO:0000256" key="1">
    <source>
        <dbReference type="ARBA" id="ARBA00023239"/>
    </source>
</evidence>
<dbReference type="InterPro" id="IPR008948">
    <property type="entry name" value="L-Aspartase-like"/>
</dbReference>
<dbReference type="SMART" id="SM00998">
    <property type="entry name" value="ADSL_C"/>
    <property type="match status" value="1"/>
</dbReference>
<dbReference type="GO" id="GO:0016829">
    <property type="term" value="F:lyase activity"/>
    <property type="evidence" value="ECO:0007669"/>
    <property type="project" value="UniProtKB-KW"/>
</dbReference>
<dbReference type="GO" id="GO:0016853">
    <property type="term" value="F:isomerase activity"/>
    <property type="evidence" value="ECO:0007669"/>
    <property type="project" value="UniProtKB-KW"/>
</dbReference>
<dbReference type="Gene3D" id="1.20.200.10">
    <property type="entry name" value="Fumarase/aspartase (Central domain)"/>
    <property type="match status" value="1"/>
</dbReference>
<dbReference type="SUPFAM" id="SSF48557">
    <property type="entry name" value="L-aspartase-like"/>
    <property type="match status" value="1"/>
</dbReference>
<comment type="caution">
    <text evidence="3">The sequence shown here is derived from an EMBL/GenBank/DDBJ whole genome shotgun (WGS) entry which is preliminary data.</text>
</comment>
<dbReference type="InterPro" id="IPR019468">
    <property type="entry name" value="AdenyloSucc_lyase_C"/>
</dbReference>
<dbReference type="PATRIC" id="fig|1423784.4.peg.1792"/>
<evidence type="ECO:0000259" key="2">
    <source>
        <dbReference type="SMART" id="SM00998"/>
    </source>
</evidence>
<accession>A0A0R1YWG6</accession>
<dbReference type="InterPro" id="IPR022761">
    <property type="entry name" value="Fumarate_lyase_N"/>
</dbReference>
<dbReference type="Pfam" id="PF10397">
    <property type="entry name" value="ADSL_C"/>
    <property type="match status" value="1"/>
</dbReference>
<evidence type="ECO:0000313" key="4">
    <source>
        <dbReference type="Proteomes" id="UP000051957"/>
    </source>
</evidence>
<sequence>MTSGEMLGSFFNQNGYSTARMRQIWSDENRVKVVCQAEVAVAYAMAKNGRIPKRAYDEISSKLVFDNIDLRQLKIESARAGHFLAGFVKVVQPLFDDESGQYVHFGAASEDIEDTAFVLQLKQSDAVLKDYLRQLGDVLYQLCEKYKTTITAAVAHKTFAAPTTLGFKLGIVLNELDHLMTKLDSLGPFTFAGSLAGADGTSSMLGSDYRKIEHDFCEHLGLATPEMYWHTQRERFTEYSHVETMIAQVIGRLGKNLLYMSETIVGEFQEGYAPGRQGSTVVPTVRNPYMVEAVVNLATVIRNEMGLMYDTMSVDGEKDTTVWRDLYVALPEMTMYLSGQLNYAINILQFGKFSPQRMLKNLAADDGTMYSGALMLKLAESMGRENAHNLLVALRAKADDQEIPLKQLFYSDSTISQYLSHADLDGLMTPSGHVGNAIAKTNTILNLYSKRHLTDDQRKEDSHGTKN</sequence>
<dbReference type="InterPro" id="IPR000362">
    <property type="entry name" value="Fumarate_lyase_fam"/>
</dbReference>
<dbReference type="Proteomes" id="UP000051957">
    <property type="component" value="Unassembled WGS sequence"/>
</dbReference>
<dbReference type="Pfam" id="PF00206">
    <property type="entry name" value="Lyase_1"/>
    <property type="match status" value="1"/>
</dbReference>
<organism evidence="3 4">
    <name type="scientific">Lentilactobacillus parabuchneri DSM 5707 = NBRC 107865</name>
    <dbReference type="NCBI Taxonomy" id="1423784"/>
    <lineage>
        <taxon>Bacteria</taxon>
        <taxon>Bacillati</taxon>
        <taxon>Bacillota</taxon>
        <taxon>Bacilli</taxon>
        <taxon>Lactobacillales</taxon>
        <taxon>Lactobacillaceae</taxon>
        <taxon>Lentilactobacillus</taxon>
    </lineage>
</organism>